<accession>A0ABT0GBL5</accession>
<evidence type="ECO:0000313" key="6">
    <source>
        <dbReference type="EMBL" id="MCK2221994.1"/>
    </source>
</evidence>
<keyword evidence="3" id="KW-0238">DNA-binding</keyword>
<protein>
    <submittedName>
        <fullName evidence="6">LysR family transcriptional regulator</fullName>
    </submittedName>
</protein>
<feature type="domain" description="HTH lysR-type" evidence="5">
    <location>
        <begin position="1"/>
        <end position="58"/>
    </location>
</feature>
<evidence type="ECO:0000256" key="3">
    <source>
        <dbReference type="ARBA" id="ARBA00023125"/>
    </source>
</evidence>
<reference evidence="6 7" key="1">
    <citation type="submission" date="2022-04" db="EMBL/GenBank/DDBJ databases">
        <title>Genome draft of Actinomadura sp. ATCC 31491.</title>
        <authorList>
            <person name="Shi X."/>
            <person name="Du Y."/>
        </authorList>
    </citation>
    <scope>NUCLEOTIDE SEQUENCE [LARGE SCALE GENOMIC DNA]</scope>
    <source>
        <strain evidence="6 7">ATCC 31491</strain>
        <plasmid evidence="6">unnamed1</plasmid>
    </source>
</reference>
<dbReference type="Proteomes" id="UP001317259">
    <property type="component" value="Unassembled WGS sequence"/>
</dbReference>
<dbReference type="Gene3D" id="3.40.190.10">
    <property type="entry name" value="Periplasmic binding protein-like II"/>
    <property type="match status" value="2"/>
</dbReference>
<dbReference type="CDD" id="cd08414">
    <property type="entry name" value="PBP2_LTTR_aromatics_like"/>
    <property type="match status" value="1"/>
</dbReference>
<evidence type="ECO:0000256" key="4">
    <source>
        <dbReference type="ARBA" id="ARBA00023163"/>
    </source>
</evidence>
<geneLocation type="plasmid" evidence="6">
    <name>unnamed1</name>
</geneLocation>
<comment type="caution">
    <text evidence="6">The sequence shown here is derived from an EMBL/GenBank/DDBJ whole genome shotgun (WGS) entry which is preliminary data.</text>
</comment>
<dbReference type="InterPro" id="IPR005119">
    <property type="entry name" value="LysR_subst-bd"/>
</dbReference>
<dbReference type="RefSeq" id="WP_242382127.1">
    <property type="nucleotide sequence ID" value="NZ_JAKRKC020000004.1"/>
</dbReference>
<dbReference type="InterPro" id="IPR036388">
    <property type="entry name" value="WH-like_DNA-bd_sf"/>
</dbReference>
<evidence type="ECO:0000256" key="1">
    <source>
        <dbReference type="ARBA" id="ARBA00009437"/>
    </source>
</evidence>
<dbReference type="SUPFAM" id="SSF46785">
    <property type="entry name" value="Winged helix' DNA-binding domain"/>
    <property type="match status" value="1"/>
</dbReference>
<keyword evidence="4" id="KW-0804">Transcription</keyword>
<dbReference type="Gene3D" id="1.10.10.10">
    <property type="entry name" value="Winged helix-like DNA-binding domain superfamily/Winged helix DNA-binding domain"/>
    <property type="match status" value="1"/>
</dbReference>
<organism evidence="6 7">
    <name type="scientific">Actinomadura luzonensis</name>
    <dbReference type="NCBI Taxonomy" id="2805427"/>
    <lineage>
        <taxon>Bacteria</taxon>
        <taxon>Bacillati</taxon>
        <taxon>Actinomycetota</taxon>
        <taxon>Actinomycetes</taxon>
        <taxon>Streptosporangiales</taxon>
        <taxon>Thermomonosporaceae</taxon>
        <taxon>Actinomadura</taxon>
    </lineage>
</organism>
<keyword evidence="2" id="KW-0805">Transcription regulation</keyword>
<dbReference type="PROSITE" id="PS50931">
    <property type="entry name" value="HTH_LYSR"/>
    <property type="match status" value="1"/>
</dbReference>
<evidence type="ECO:0000313" key="7">
    <source>
        <dbReference type="Proteomes" id="UP001317259"/>
    </source>
</evidence>
<dbReference type="PANTHER" id="PTHR30346">
    <property type="entry name" value="TRANSCRIPTIONAL DUAL REGULATOR HCAR-RELATED"/>
    <property type="match status" value="1"/>
</dbReference>
<dbReference type="InterPro" id="IPR000847">
    <property type="entry name" value="LysR_HTH_N"/>
</dbReference>
<dbReference type="Pfam" id="PF03466">
    <property type="entry name" value="LysR_substrate"/>
    <property type="match status" value="1"/>
</dbReference>
<dbReference type="PANTHER" id="PTHR30346:SF0">
    <property type="entry name" value="HCA OPERON TRANSCRIPTIONAL ACTIVATOR HCAR"/>
    <property type="match status" value="1"/>
</dbReference>
<sequence>MELRDIEIFLTLAEELHFGRTAERLRVTPSRITKAIQRQERLIGTLLFERTNRTVRLTPYGQQLHRELSAGYRQIINGIESVSAAVRGVSGTLTIGSMGGAGTWMIKNVVELVQTRHPAVRILHRDIDAVDPLALLRSGDIDIGHLWLPLREPNLTLGPVTHTSRQVLMIAATHPFAAGDAVCREDFGDLTFVSHTSPVPPYLEEVFQPFHTPAGRSIPRGPAVSSWEDILKVVSAGQGVIATVEEVARFYPWPDLAYVPVRDAPGVKWAFAWRTAAENDLIRHFAQIARELAGGVAS</sequence>
<keyword evidence="7" id="KW-1185">Reference proteome</keyword>
<evidence type="ECO:0000256" key="2">
    <source>
        <dbReference type="ARBA" id="ARBA00023015"/>
    </source>
</evidence>
<evidence type="ECO:0000259" key="5">
    <source>
        <dbReference type="PROSITE" id="PS50931"/>
    </source>
</evidence>
<dbReference type="EMBL" id="JAKRKC020000004">
    <property type="protein sequence ID" value="MCK2221994.1"/>
    <property type="molecule type" value="Genomic_DNA"/>
</dbReference>
<proteinExistence type="inferred from homology"/>
<dbReference type="SUPFAM" id="SSF53850">
    <property type="entry name" value="Periplasmic binding protein-like II"/>
    <property type="match status" value="1"/>
</dbReference>
<comment type="similarity">
    <text evidence="1">Belongs to the LysR transcriptional regulatory family.</text>
</comment>
<gene>
    <name evidence="6" type="ORF">MF672_050530</name>
</gene>
<dbReference type="Pfam" id="PF00126">
    <property type="entry name" value="HTH_1"/>
    <property type="match status" value="1"/>
</dbReference>
<keyword evidence="6" id="KW-0614">Plasmid</keyword>
<dbReference type="InterPro" id="IPR036390">
    <property type="entry name" value="WH_DNA-bd_sf"/>
</dbReference>
<name>A0ABT0GBL5_9ACTN</name>